<sequence>MGEWKTVYADEVEGRWVTLKVYETENDEDGDEGLAVRATVAPGRTVEQSNEQKPGAETDAEDSSITLDPDQIGDLAEELVEIGFSAEAAARIVGKLPV</sequence>
<dbReference type="EMBL" id="CP016617">
    <property type="protein sequence ID" value="ANY82433.1"/>
    <property type="molecule type" value="Genomic_DNA"/>
</dbReference>
<geneLocation type="plasmid" evidence="2">
    <name>unnamed1</name>
</geneLocation>
<accession>A0A1B2ER25</accession>
<evidence type="ECO:0000256" key="1">
    <source>
        <dbReference type="SAM" id="MobiDB-lite"/>
    </source>
</evidence>
<evidence type="ECO:0000313" key="2">
    <source>
        <dbReference type="EMBL" id="ANY82433.1"/>
    </source>
</evidence>
<dbReference type="RefSeq" id="WP_099513544.1">
    <property type="nucleotide sequence ID" value="NZ_CP016617.1"/>
</dbReference>
<name>A0A1B2ER25_9HYPH</name>
<dbReference type="OrthoDB" id="8018948at2"/>
<dbReference type="AlphaFoldDB" id="A0A1B2ER25"/>
<feature type="region of interest" description="Disordered" evidence="1">
    <location>
        <begin position="39"/>
        <end position="68"/>
    </location>
</feature>
<protein>
    <submittedName>
        <fullName evidence="2">Uncharacterized protein</fullName>
    </submittedName>
</protein>
<keyword evidence="2" id="KW-0614">Plasmid</keyword>
<gene>
    <name evidence="2" type="ORF">BB934_29505</name>
</gene>
<organism evidence="2">
    <name type="scientific">Microvirga ossetica</name>
    <dbReference type="NCBI Taxonomy" id="1882682"/>
    <lineage>
        <taxon>Bacteria</taxon>
        <taxon>Pseudomonadati</taxon>
        <taxon>Pseudomonadota</taxon>
        <taxon>Alphaproteobacteria</taxon>
        <taxon>Hyphomicrobiales</taxon>
        <taxon>Methylobacteriaceae</taxon>
        <taxon>Microvirga</taxon>
    </lineage>
</organism>
<proteinExistence type="predicted"/>
<dbReference type="KEGG" id="moc:BB934_29505"/>
<reference evidence="2" key="1">
    <citation type="submission" date="2016-07" db="EMBL/GenBank/DDBJ databases">
        <title>Microvirga ossetica sp. nov. a new species of rhizobia isolated from root nodules of the legume species Vicia alpestris Steven originated from North Ossetia region in the Caucasus.</title>
        <authorList>
            <person name="Safronova V.I."/>
            <person name="Kuznetsova I.G."/>
            <person name="Sazanova A.L."/>
            <person name="Belimov A."/>
            <person name="Andronov E."/>
            <person name="Osledkin Y.S."/>
            <person name="Onishchuk O.P."/>
            <person name="Kurchak O.N."/>
            <person name="Shaposhnikov A.I."/>
            <person name="Willems A."/>
            <person name="Tikhonovich I.A."/>
        </authorList>
    </citation>
    <scope>NUCLEOTIDE SEQUENCE [LARGE SCALE GENOMIC DNA]</scope>
    <source>
        <strain evidence="2">V5/3M</strain>
        <plasmid evidence="2">unnamed1</plasmid>
    </source>
</reference>